<protein>
    <submittedName>
        <fullName evidence="2">GNAT family N-acetyltransferase</fullName>
    </submittedName>
</protein>
<organism evidence="2 3">
    <name type="scientific">Kineosporia mesophila</name>
    <dbReference type="NCBI Taxonomy" id="566012"/>
    <lineage>
        <taxon>Bacteria</taxon>
        <taxon>Bacillati</taxon>
        <taxon>Actinomycetota</taxon>
        <taxon>Actinomycetes</taxon>
        <taxon>Kineosporiales</taxon>
        <taxon>Kineosporiaceae</taxon>
        <taxon>Kineosporia</taxon>
    </lineage>
</organism>
<keyword evidence="3" id="KW-1185">Reference proteome</keyword>
<dbReference type="InterPro" id="IPR016181">
    <property type="entry name" value="Acyl_CoA_acyltransferase"/>
</dbReference>
<evidence type="ECO:0000313" key="3">
    <source>
        <dbReference type="Proteomes" id="UP001501074"/>
    </source>
</evidence>
<dbReference type="InterPro" id="IPR000182">
    <property type="entry name" value="GNAT_dom"/>
</dbReference>
<dbReference type="Proteomes" id="UP001501074">
    <property type="component" value="Unassembled WGS sequence"/>
</dbReference>
<comment type="caution">
    <text evidence="2">The sequence shown here is derived from an EMBL/GenBank/DDBJ whole genome shotgun (WGS) entry which is preliminary data.</text>
</comment>
<dbReference type="RefSeq" id="WP_345718644.1">
    <property type="nucleotide sequence ID" value="NZ_BAAAZO010000002.1"/>
</dbReference>
<dbReference type="PROSITE" id="PS51186">
    <property type="entry name" value="GNAT"/>
    <property type="match status" value="1"/>
</dbReference>
<dbReference type="CDD" id="cd04301">
    <property type="entry name" value="NAT_SF"/>
    <property type="match status" value="1"/>
</dbReference>
<evidence type="ECO:0000259" key="1">
    <source>
        <dbReference type="PROSITE" id="PS51186"/>
    </source>
</evidence>
<gene>
    <name evidence="2" type="ORF">GCM10022223_14180</name>
</gene>
<dbReference type="Gene3D" id="3.40.630.30">
    <property type="match status" value="1"/>
</dbReference>
<accession>A0ABP6Z8T3</accession>
<sequence>MIDAGLTDRTGRPVTLRGVDDDNWRAVADVVPGDDQRDWVATSAARYLLLSEREGLWTSLGIFAGDEVTGHLMYAYDEDDDRYWVGGMLVDEPSQGAGIGRASLVTLLSYLLELPDCEGVRLAVHEDNAQARKLYASVGFTELAKDDDGDWTAELTELADSAASTGSPED</sequence>
<dbReference type="EMBL" id="BAAAZO010000002">
    <property type="protein sequence ID" value="GAA3599859.1"/>
    <property type="molecule type" value="Genomic_DNA"/>
</dbReference>
<reference evidence="3" key="1">
    <citation type="journal article" date="2019" name="Int. J. Syst. Evol. Microbiol.">
        <title>The Global Catalogue of Microorganisms (GCM) 10K type strain sequencing project: providing services to taxonomists for standard genome sequencing and annotation.</title>
        <authorList>
            <consortium name="The Broad Institute Genomics Platform"/>
            <consortium name="The Broad Institute Genome Sequencing Center for Infectious Disease"/>
            <person name="Wu L."/>
            <person name="Ma J."/>
        </authorList>
    </citation>
    <scope>NUCLEOTIDE SEQUENCE [LARGE SCALE GENOMIC DNA]</scope>
    <source>
        <strain evidence="3">JCM 16902</strain>
    </source>
</reference>
<name>A0ABP6Z8T3_9ACTN</name>
<proteinExistence type="predicted"/>
<dbReference type="Pfam" id="PF00583">
    <property type="entry name" value="Acetyltransf_1"/>
    <property type="match status" value="1"/>
</dbReference>
<feature type="domain" description="N-acetyltransferase" evidence="1">
    <location>
        <begin position="14"/>
        <end position="160"/>
    </location>
</feature>
<dbReference type="SUPFAM" id="SSF55729">
    <property type="entry name" value="Acyl-CoA N-acyltransferases (Nat)"/>
    <property type="match status" value="1"/>
</dbReference>
<evidence type="ECO:0000313" key="2">
    <source>
        <dbReference type="EMBL" id="GAA3599859.1"/>
    </source>
</evidence>